<keyword evidence="3 4" id="KW-0808">Transferase</keyword>
<protein>
    <submittedName>
        <fullName evidence="4">Glycosyltransferase family 34 protein</fullName>
    </submittedName>
</protein>
<dbReference type="PANTHER" id="PTHR31306">
    <property type="entry name" value="ALPHA-1,6-MANNOSYLTRANSFERASE MNN11-RELATED"/>
    <property type="match status" value="1"/>
</dbReference>
<evidence type="ECO:0000313" key="4">
    <source>
        <dbReference type="EMBL" id="OCK81778.1"/>
    </source>
</evidence>
<proteinExistence type="inferred from homology"/>
<evidence type="ECO:0000256" key="1">
    <source>
        <dbReference type="ARBA" id="ARBA00005664"/>
    </source>
</evidence>
<dbReference type="Gene3D" id="3.90.550.10">
    <property type="entry name" value="Spore Coat Polysaccharide Biosynthesis Protein SpsA, Chain A"/>
    <property type="match status" value="1"/>
</dbReference>
<name>A0A8E2EDV3_9PEZI</name>
<dbReference type="GO" id="GO:0000139">
    <property type="term" value="C:Golgi membrane"/>
    <property type="evidence" value="ECO:0007669"/>
    <property type="project" value="TreeGrafter"/>
</dbReference>
<dbReference type="Pfam" id="PF05637">
    <property type="entry name" value="Glyco_transf_34"/>
    <property type="match status" value="1"/>
</dbReference>
<dbReference type="Proteomes" id="UP000250266">
    <property type="component" value="Unassembled WGS sequence"/>
</dbReference>
<gene>
    <name evidence="4" type="ORF">K432DRAFT_403514</name>
</gene>
<evidence type="ECO:0000313" key="5">
    <source>
        <dbReference type="Proteomes" id="UP000250266"/>
    </source>
</evidence>
<dbReference type="AlphaFoldDB" id="A0A8E2EDV3"/>
<dbReference type="OrthoDB" id="205108at2759"/>
<dbReference type="PANTHER" id="PTHR31306:SF4">
    <property type="entry name" value="ALPHA-1,2-GALACTOSYLTRANSFERASE"/>
    <property type="match status" value="1"/>
</dbReference>
<comment type="similarity">
    <text evidence="1">Belongs to the glycosyltransferase 34 family.</text>
</comment>
<dbReference type="InterPro" id="IPR029044">
    <property type="entry name" value="Nucleotide-diphossugar_trans"/>
</dbReference>
<evidence type="ECO:0000256" key="3">
    <source>
        <dbReference type="ARBA" id="ARBA00022679"/>
    </source>
</evidence>
<dbReference type="GO" id="GO:0006487">
    <property type="term" value="P:protein N-linked glycosylation"/>
    <property type="evidence" value="ECO:0007669"/>
    <property type="project" value="TreeGrafter"/>
</dbReference>
<dbReference type="InterPro" id="IPR008630">
    <property type="entry name" value="Glyco_trans_34"/>
</dbReference>
<reference evidence="4 5" key="1">
    <citation type="journal article" date="2016" name="Nat. Commun.">
        <title>Ectomycorrhizal ecology is imprinted in the genome of the dominant symbiotic fungus Cenococcum geophilum.</title>
        <authorList>
            <consortium name="DOE Joint Genome Institute"/>
            <person name="Peter M."/>
            <person name="Kohler A."/>
            <person name="Ohm R.A."/>
            <person name="Kuo A."/>
            <person name="Krutzmann J."/>
            <person name="Morin E."/>
            <person name="Arend M."/>
            <person name="Barry K.W."/>
            <person name="Binder M."/>
            <person name="Choi C."/>
            <person name="Clum A."/>
            <person name="Copeland A."/>
            <person name="Grisel N."/>
            <person name="Haridas S."/>
            <person name="Kipfer T."/>
            <person name="LaButti K."/>
            <person name="Lindquist E."/>
            <person name="Lipzen A."/>
            <person name="Maire R."/>
            <person name="Meier B."/>
            <person name="Mihaltcheva S."/>
            <person name="Molinier V."/>
            <person name="Murat C."/>
            <person name="Poggeler S."/>
            <person name="Quandt C.A."/>
            <person name="Sperisen C."/>
            <person name="Tritt A."/>
            <person name="Tisserant E."/>
            <person name="Crous P.W."/>
            <person name="Henrissat B."/>
            <person name="Nehls U."/>
            <person name="Egli S."/>
            <person name="Spatafora J.W."/>
            <person name="Grigoriev I.V."/>
            <person name="Martin F.M."/>
        </authorList>
    </citation>
    <scope>NUCLEOTIDE SEQUENCE [LARGE SCALE GENOMIC DNA]</scope>
    <source>
        <strain evidence="4 5">CBS 459.81</strain>
    </source>
</reference>
<evidence type="ECO:0000256" key="2">
    <source>
        <dbReference type="ARBA" id="ARBA00022676"/>
    </source>
</evidence>
<dbReference type="GO" id="GO:0016757">
    <property type="term" value="F:glycosyltransferase activity"/>
    <property type="evidence" value="ECO:0007669"/>
    <property type="project" value="UniProtKB-KW"/>
</dbReference>
<dbReference type="EMBL" id="KV744909">
    <property type="protein sequence ID" value="OCK81778.1"/>
    <property type="molecule type" value="Genomic_DNA"/>
</dbReference>
<keyword evidence="5" id="KW-1185">Reference proteome</keyword>
<organism evidence="4 5">
    <name type="scientific">Lepidopterella palustris CBS 459.81</name>
    <dbReference type="NCBI Taxonomy" id="1314670"/>
    <lineage>
        <taxon>Eukaryota</taxon>
        <taxon>Fungi</taxon>
        <taxon>Dikarya</taxon>
        <taxon>Ascomycota</taxon>
        <taxon>Pezizomycotina</taxon>
        <taxon>Dothideomycetes</taxon>
        <taxon>Pleosporomycetidae</taxon>
        <taxon>Mytilinidiales</taxon>
        <taxon>Argynnaceae</taxon>
        <taxon>Lepidopterella</taxon>
    </lineage>
</organism>
<accession>A0A8E2EDV3</accession>
<sequence>MQPGPRHILTFLSVLVILILVELYTSLPFRYPYGHSRIFPIEAPSTETVYFKLAKYWQFNVPPTIKSVAKIPKPANIVVLTASDGGGHNSAIPCLLERVIENRQIYCDNHGYQNLWLNTSKYNIGTAHRTWSKIPAVAESFRLYPEAEWVWLIDSDIILMTPPLSLTSHLLSPAALDKGIIKKAILVDGMEDDHPRRTNITMPEEPCIADLDILITQDHQSINTGSVFFKRTAFTKWILEMMTDKMFMDVESEQDALKHLMLEHPLVREHVGIFPQRMFNAYAVGDDNMGFRDGDLLVHFAGCWVGGKCHDWFEEFWERRGVLA</sequence>
<keyword evidence="2" id="KW-0328">Glycosyltransferase</keyword>